<organism evidence="2 3">
    <name type="scientific">Candida albicans</name>
    <name type="common">Yeast</name>
    <dbReference type="NCBI Taxonomy" id="5476"/>
    <lineage>
        <taxon>Eukaryota</taxon>
        <taxon>Fungi</taxon>
        <taxon>Dikarya</taxon>
        <taxon>Ascomycota</taxon>
        <taxon>Saccharomycotina</taxon>
        <taxon>Pichiomycetes</taxon>
        <taxon>Debaryomycetaceae</taxon>
        <taxon>Candida/Lodderomyces clade</taxon>
        <taxon>Candida</taxon>
    </lineage>
</organism>
<dbReference type="InterPro" id="IPR004127">
    <property type="entry name" value="Prefoldin_subunit_alpha"/>
</dbReference>
<feature type="compositionally biased region" description="Basic and acidic residues" evidence="1">
    <location>
        <begin position="207"/>
        <end position="220"/>
    </location>
</feature>
<feature type="region of interest" description="Disordered" evidence="1">
    <location>
        <begin position="446"/>
        <end position="483"/>
    </location>
</feature>
<sequence length="483" mass="55473">MLQLDLPHVNVIKDFHLVSFEVLSVENKKSMISLMSVIDKANGYSFGSEIGGDTVWSEATRQNGSGNGGYQDVDIHERWIDHKEEYDARKENEEWEAALKDWEEKHGGEDDGTMIEKTTTEAIEFLDKRVTEIKEALTQFNTKINEAESTKEKLNQFNQFVQQGGNHEELKQEKLNEDGLPFVDIQEELDEDGNVINVRFKDAQEDTTIDKNEKDSRGTPKVEILGEEIDKAKKSDKVSQSESDEFQALLEDMEVISKDKKAQELNFDQDDLLDKIDKLQISAEDKFKLKQVCVEEFKNLEPEHDTDKTQENSASDKVIGNFENLAIDKNDLIELELLADDFDDSENFQGENYDDDEEWDYEFDDDDEEEEEDIADELLYGGGKAKIIGSDEKSNNMLWDQIINLRKSKLVATDQVADKIEESTVNEKKPKAVRFAEHLDINEVENISESLRNPPPETGKMSLFKQNRMSSQQKNRSEEIRNS</sequence>
<dbReference type="SUPFAM" id="SSF46579">
    <property type="entry name" value="Prefoldin"/>
    <property type="match status" value="1"/>
</dbReference>
<accession>A0A8H6F077</accession>
<dbReference type="AlphaFoldDB" id="A0A8H6F077"/>
<feature type="region of interest" description="Disordered" evidence="1">
    <location>
        <begin position="207"/>
        <end position="242"/>
    </location>
</feature>
<evidence type="ECO:0000313" key="2">
    <source>
        <dbReference type="EMBL" id="KAF6060524.1"/>
    </source>
</evidence>
<feature type="compositionally biased region" description="Polar residues" evidence="1">
    <location>
        <begin position="464"/>
        <end position="474"/>
    </location>
</feature>
<dbReference type="EMBL" id="JABWAD010000068">
    <property type="protein sequence ID" value="KAF6060524.1"/>
    <property type="molecule type" value="Genomic_DNA"/>
</dbReference>
<name>A0A8H6F077_CANAX</name>
<evidence type="ECO:0000313" key="3">
    <source>
        <dbReference type="Proteomes" id="UP000536275"/>
    </source>
</evidence>
<feature type="compositionally biased region" description="Basic and acidic residues" evidence="1">
    <location>
        <begin position="228"/>
        <end position="239"/>
    </location>
</feature>
<proteinExistence type="predicted"/>
<reference evidence="2 3" key="1">
    <citation type="submission" date="2020-03" db="EMBL/GenBank/DDBJ databases">
        <title>FDA dAtabase for Regulatory Grade micrObial Sequences (FDA-ARGOS): Supporting development and validation of Infectious Disease Dx tests.</title>
        <authorList>
            <person name="Campos J."/>
            <person name="Goldberg B."/>
            <person name="Tallon L."/>
            <person name="Sadzewicz L."/>
            <person name="Vavikolanu K."/>
            <person name="Mehta A."/>
            <person name="Aluvathingal J."/>
            <person name="Nadendla S."/>
            <person name="Nandy P."/>
            <person name="Geyer C."/>
            <person name="Yan Y."/>
            <person name="Sichtig H."/>
        </authorList>
    </citation>
    <scope>NUCLEOTIDE SEQUENCE [LARGE SCALE GENOMIC DNA]</scope>
    <source>
        <strain evidence="2 3">FDAARGOS_656</strain>
    </source>
</reference>
<dbReference type="Proteomes" id="UP000536275">
    <property type="component" value="Unassembled WGS sequence"/>
</dbReference>
<dbReference type="Pfam" id="PF02996">
    <property type="entry name" value="Prefoldin"/>
    <property type="match status" value="1"/>
</dbReference>
<gene>
    <name evidence="2" type="ORF">FOB64_006721</name>
</gene>
<comment type="caution">
    <text evidence="2">The sequence shown here is derived from an EMBL/GenBank/DDBJ whole genome shotgun (WGS) entry which is preliminary data.</text>
</comment>
<protein>
    <submittedName>
        <fullName evidence="2">Prefoldin subunit family protein</fullName>
    </submittedName>
</protein>
<evidence type="ECO:0000256" key="1">
    <source>
        <dbReference type="SAM" id="MobiDB-lite"/>
    </source>
</evidence>